<evidence type="ECO:0000259" key="3">
    <source>
        <dbReference type="Pfam" id="PF20153"/>
    </source>
</evidence>
<proteinExistence type="predicted"/>
<keyword evidence="2" id="KW-0812">Transmembrane</keyword>
<feature type="transmembrane region" description="Helical" evidence="2">
    <location>
        <begin position="198"/>
        <end position="221"/>
    </location>
</feature>
<evidence type="ECO:0000256" key="2">
    <source>
        <dbReference type="SAM" id="Phobius"/>
    </source>
</evidence>
<feature type="compositionally biased region" description="Basic and acidic residues" evidence="1">
    <location>
        <begin position="12"/>
        <end position="34"/>
    </location>
</feature>
<feature type="region of interest" description="Disordered" evidence="1">
    <location>
        <begin position="984"/>
        <end position="1006"/>
    </location>
</feature>
<feature type="transmembrane region" description="Helical" evidence="2">
    <location>
        <begin position="227"/>
        <end position="254"/>
    </location>
</feature>
<evidence type="ECO:0000313" key="4">
    <source>
        <dbReference type="EMBL" id="KAF5371774.1"/>
    </source>
</evidence>
<accession>A0A8H5GVI9</accession>
<sequence>MTIPKGTKRSRSHPEVDPEKDDRNARADKANKDKFRRDEDACSKLLGVYVDEAEKYDGELLRGWKGDMEGLLIFSSLFSASLTAFTIESYKTLQADPAQMTVSLLEQISQQLAAASNGTSVQFEPPKDFQTAPSSLVCNVFWFLALALALTCSLLATLVQQWARDFAHKTTMRSSPVFRARILMYSYFGMRKFRMHTLVDLIPFLLHLSLILFFAGLIGFLSPVNVALQFLMAAFLAIFVAVYFFFTFVPIICLNAPFRTPLSNVVWGWGNALGRWLQRRHGLKDDEDLSLTEGALEKSYYDDMNQHGQKAMSFTFKSLTDDSQLVPLIEALPDALYGTAGIRHSNLPLIIPYLTSKNNALNLITHITVFTDNPSAWLDEKLGARCLRAYPRAIWSLAYILVHDTLAPRDCEPSFAGDNFDRSSHIAKIWFPRTIINKLLDLQPSGIQFKTPWGHSAASALALARLSQLHSVQARIAVIQNIFRLHRSGLVGGVPSSVVDSLSDAIDIDWNDNISKAIRSLRDSWITATSAYRIPISTPAELDLHEREWVNAQVHILGDFLAHSVGQKHPYMLSETYNCLASRIAYAISFQEIQLMAFDDDLAPALGIPMMRLAALEHRDSLSDTIFTYALNHFHWDKKWASSTDLPAVHYRKIIQVQFLKLLSPDNICDADAQTRHLETCLLADLGSWRGDPNRYLAALWLFFHCLATGQDNPRFDLFCGQLLQAFRKGGEACRVPTERQPTLPPPAPPLPPCTNHLDRSIYHLIHALAGGTVCRDIITVVKWEKHQLPSSMFPAEPVDLLQNVKALGKELLPERTEFEDFTISLPEEATNGEKEVQVEIYVQYVKSIHLSLIAKYIQWCTKDHIEEVIPFRLTAFRILYSNFFRWIQPGPPLDERSQMNFATTLSDLLGSESLDGDSEESREVDKHEIFRVILEESFGNYRWLTSRDAARILSEAIANYQGNALMGQRKDELGEHCRQLSQQAEDVSGSKEKENTTTLDEQTWL</sequence>
<feature type="region of interest" description="Disordered" evidence="1">
    <location>
        <begin position="1"/>
        <end position="34"/>
    </location>
</feature>
<protein>
    <recommendedName>
        <fullName evidence="3">DUF6535 domain-containing protein</fullName>
    </recommendedName>
</protein>
<evidence type="ECO:0000256" key="1">
    <source>
        <dbReference type="SAM" id="MobiDB-lite"/>
    </source>
</evidence>
<feature type="transmembrane region" description="Helical" evidence="2">
    <location>
        <begin position="140"/>
        <end position="159"/>
    </location>
</feature>
<keyword evidence="2" id="KW-0472">Membrane</keyword>
<keyword evidence="2" id="KW-1133">Transmembrane helix</keyword>
<reference evidence="4 5" key="1">
    <citation type="journal article" date="2020" name="ISME J.">
        <title>Uncovering the hidden diversity of litter-decomposition mechanisms in mushroom-forming fungi.</title>
        <authorList>
            <person name="Floudas D."/>
            <person name="Bentzer J."/>
            <person name="Ahren D."/>
            <person name="Johansson T."/>
            <person name="Persson P."/>
            <person name="Tunlid A."/>
        </authorList>
    </citation>
    <scope>NUCLEOTIDE SEQUENCE [LARGE SCALE GENOMIC DNA]</scope>
    <source>
        <strain evidence="4 5">CBS 291.85</strain>
    </source>
</reference>
<dbReference type="Proteomes" id="UP000559256">
    <property type="component" value="Unassembled WGS sequence"/>
</dbReference>
<organism evidence="4 5">
    <name type="scientific">Tetrapyrgos nigripes</name>
    <dbReference type="NCBI Taxonomy" id="182062"/>
    <lineage>
        <taxon>Eukaryota</taxon>
        <taxon>Fungi</taxon>
        <taxon>Dikarya</taxon>
        <taxon>Basidiomycota</taxon>
        <taxon>Agaricomycotina</taxon>
        <taxon>Agaricomycetes</taxon>
        <taxon>Agaricomycetidae</taxon>
        <taxon>Agaricales</taxon>
        <taxon>Marasmiineae</taxon>
        <taxon>Marasmiaceae</taxon>
        <taxon>Tetrapyrgos</taxon>
    </lineage>
</organism>
<keyword evidence="5" id="KW-1185">Reference proteome</keyword>
<feature type="compositionally biased region" description="Polar residues" evidence="1">
    <location>
        <begin position="997"/>
        <end position="1006"/>
    </location>
</feature>
<name>A0A8H5GVI9_9AGAR</name>
<gene>
    <name evidence="4" type="ORF">D9758_003366</name>
</gene>
<dbReference type="InterPro" id="IPR045338">
    <property type="entry name" value="DUF6535"/>
</dbReference>
<dbReference type="AlphaFoldDB" id="A0A8H5GVI9"/>
<feature type="domain" description="DUF6535" evidence="3">
    <location>
        <begin position="48"/>
        <end position="222"/>
    </location>
</feature>
<dbReference type="Pfam" id="PF20153">
    <property type="entry name" value="DUF6535"/>
    <property type="match status" value="1"/>
</dbReference>
<comment type="caution">
    <text evidence="4">The sequence shown here is derived from an EMBL/GenBank/DDBJ whole genome shotgun (WGS) entry which is preliminary data.</text>
</comment>
<evidence type="ECO:0000313" key="5">
    <source>
        <dbReference type="Proteomes" id="UP000559256"/>
    </source>
</evidence>
<feature type="compositionally biased region" description="Basic residues" evidence="1">
    <location>
        <begin position="1"/>
        <end position="11"/>
    </location>
</feature>
<dbReference type="EMBL" id="JAACJM010000007">
    <property type="protein sequence ID" value="KAF5371774.1"/>
    <property type="molecule type" value="Genomic_DNA"/>
</dbReference>